<feature type="region of interest" description="Disordered" evidence="1">
    <location>
        <begin position="1"/>
        <end position="24"/>
    </location>
</feature>
<feature type="region of interest" description="Disordered" evidence="1">
    <location>
        <begin position="50"/>
        <end position="72"/>
    </location>
</feature>
<feature type="compositionally biased region" description="Basic residues" evidence="1">
    <location>
        <begin position="1"/>
        <end position="13"/>
    </location>
</feature>
<evidence type="ECO:0000313" key="2">
    <source>
        <dbReference type="EMBL" id="EJK70604.1"/>
    </source>
</evidence>
<comment type="caution">
    <text evidence="2">The sequence shown here is derived from an EMBL/GenBank/DDBJ whole genome shotgun (WGS) entry which is preliminary data.</text>
</comment>
<feature type="non-terminal residue" evidence="2">
    <location>
        <position position="117"/>
    </location>
</feature>
<keyword evidence="3" id="KW-1185">Reference proteome</keyword>
<reference evidence="2 3" key="1">
    <citation type="journal article" date="2012" name="Genome Biol.">
        <title>Genome and low-iron response of an oceanic diatom adapted to chronic iron limitation.</title>
        <authorList>
            <person name="Lommer M."/>
            <person name="Specht M."/>
            <person name="Roy A.S."/>
            <person name="Kraemer L."/>
            <person name="Andreson R."/>
            <person name="Gutowska M.A."/>
            <person name="Wolf J."/>
            <person name="Bergner S.V."/>
            <person name="Schilhabel M.B."/>
            <person name="Klostermeier U.C."/>
            <person name="Beiko R.G."/>
            <person name="Rosenstiel P."/>
            <person name="Hippler M."/>
            <person name="Laroche J."/>
        </authorList>
    </citation>
    <scope>NUCLEOTIDE SEQUENCE [LARGE SCALE GENOMIC DNA]</scope>
    <source>
        <strain evidence="2 3">CCMP1005</strain>
    </source>
</reference>
<proteinExistence type="predicted"/>
<dbReference type="EMBL" id="AGNL01008323">
    <property type="protein sequence ID" value="EJK70604.1"/>
    <property type="molecule type" value="Genomic_DNA"/>
</dbReference>
<gene>
    <name evidence="2" type="ORF">THAOC_08024</name>
</gene>
<protein>
    <submittedName>
        <fullName evidence="2">Uncharacterized protein</fullName>
    </submittedName>
</protein>
<evidence type="ECO:0000313" key="3">
    <source>
        <dbReference type="Proteomes" id="UP000266841"/>
    </source>
</evidence>
<name>K0T077_THAOC</name>
<dbReference type="AlphaFoldDB" id="K0T077"/>
<accession>K0T077</accession>
<dbReference type="Proteomes" id="UP000266841">
    <property type="component" value="Unassembled WGS sequence"/>
</dbReference>
<organism evidence="2 3">
    <name type="scientific">Thalassiosira oceanica</name>
    <name type="common">Marine diatom</name>
    <dbReference type="NCBI Taxonomy" id="159749"/>
    <lineage>
        <taxon>Eukaryota</taxon>
        <taxon>Sar</taxon>
        <taxon>Stramenopiles</taxon>
        <taxon>Ochrophyta</taxon>
        <taxon>Bacillariophyta</taxon>
        <taxon>Coscinodiscophyceae</taxon>
        <taxon>Thalassiosirophycidae</taxon>
        <taxon>Thalassiosirales</taxon>
        <taxon>Thalassiosiraceae</taxon>
        <taxon>Thalassiosira</taxon>
    </lineage>
</organism>
<sequence length="117" mass="12842">MRTKSKTGGRKKSTALSTLSRDDMRTAIQAQQGEINELERKLAERTAKLRQLSAKTGRNKHRKAPKSAVEDANARKIRMAVADAVFANPNLSPAMVGWDSLFCADLVPKLNSPEGVH</sequence>
<evidence type="ECO:0000256" key="1">
    <source>
        <dbReference type="SAM" id="MobiDB-lite"/>
    </source>
</evidence>